<comment type="caution">
    <text evidence="1">The sequence shown here is derived from an EMBL/GenBank/DDBJ whole genome shotgun (WGS) entry which is preliminary data.</text>
</comment>
<dbReference type="EMBL" id="BJLJ01000006">
    <property type="protein sequence ID" value="GEA67253.1"/>
    <property type="molecule type" value="Genomic_DNA"/>
</dbReference>
<accession>A0A4Y3J661</accession>
<gene>
    <name evidence="1" type="ORF">PA3_14110</name>
</gene>
<evidence type="ECO:0000313" key="1">
    <source>
        <dbReference type="EMBL" id="GEA67253.1"/>
    </source>
</evidence>
<organism evidence="1 2">
    <name type="scientific">Acinetobacter pittii</name>
    <name type="common">Acinetobacter genomosp. 3</name>
    <dbReference type="NCBI Taxonomy" id="48296"/>
    <lineage>
        <taxon>Bacteria</taxon>
        <taxon>Pseudomonadati</taxon>
        <taxon>Pseudomonadota</taxon>
        <taxon>Gammaproteobacteria</taxon>
        <taxon>Moraxellales</taxon>
        <taxon>Moraxellaceae</taxon>
        <taxon>Acinetobacter</taxon>
        <taxon>Acinetobacter calcoaceticus/baumannii complex</taxon>
    </lineage>
</organism>
<dbReference type="Proteomes" id="UP000317717">
    <property type="component" value="Unassembled WGS sequence"/>
</dbReference>
<name>A0A4Y3J661_ACIPI</name>
<protein>
    <submittedName>
        <fullName evidence="1">Uncharacterized protein</fullName>
    </submittedName>
</protein>
<evidence type="ECO:0000313" key="2">
    <source>
        <dbReference type="Proteomes" id="UP000317717"/>
    </source>
</evidence>
<reference evidence="1 2" key="1">
    <citation type="submission" date="2019-06" db="EMBL/GenBank/DDBJ databases">
        <title>Whole genome shotgun sequence of Acinetobacter pittii NBRC 110514.</title>
        <authorList>
            <person name="Hosoyama A."/>
            <person name="Uohara A."/>
            <person name="Ohji S."/>
            <person name="Ichikawa N."/>
        </authorList>
    </citation>
    <scope>NUCLEOTIDE SEQUENCE [LARGE SCALE GENOMIC DNA]</scope>
    <source>
        <strain evidence="1 2">NBRC 110514</strain>
    </source>
</reference>
<proteinExistence type="predicted"/>
<dbReference type="AlphaFoldDB" id="A0A4Y3J661"/>
<sequence>MCSCNNLTDVQNTNKKYLKNKFLHPLSINLDIINNIFSPRDVLEDFFESPFLRHVLI</sequence>